<dbReference type="Pfam" id="PF08899">
    <property type="entry name" value="DUF1844"/>
    <property type="match status" value="1"/>
</dbReference>
<dbReference type="Proteomes" id="UP000547674">
    <property type="component" value="Unassembled WGS sequence"/>
</dbReference>
<name>A0A7Y2EBM9_UNCEI</name>
<dbReference type="EMBL" id="JABDJR010000008">
    <property type="protein sequence ID" value="NNF05188.1"/>
    <property type="molecule type" value="Genomic_DNA"/>
</dbReference>
<feature type="region of interest" description="Disordered" evidence="1">
    <location>
        <begin position="82"/>
        <end position="122"/>
    </location>
</feature>
<accession>A0A7Y2EBM9</accession>
<evidence type="ECO:0000313" key="2">
    <source>
        <dbReference type="EMBL" id="NNF05188.1"/>
    </source>
</evidence>
<evidence type="ECO:0000313" key="3">
    <source>
        <dbReference type="Proteomes" id="UP000547674"/>
    </source>
</evidence>
<proteinExistence type="predicted"/>
<feature type="compositionally biased region" description="Basic and acidic residues" evidence="1">
    <location>
        <begin position="82"/>
        <end position="109"/>
    </location>
</feature>
<evidence type="ECO:0000256" key="1">
    <source>
        <dbReference type="SAM" id="MobiDB-lite"/>
    </source>
</evidence>
<reference evidence="2 3" key="1">
    <citation type="submission" date="2020-03" db="EMBL/GenBank/DDBJ databases">
        <title>Metabolic flexibility allows generalist bacteria to become dominant in a frequently disturbed ecosystem.</title>
        <authorList>
            <person name="Chen Y.-J."/>
            <person name="Leung P.M."/>
            <person name="Bay S.K."/>
            <person name="Hugenholtz P."/>
            <person name="Kessler A.J."/>
            <person name="Shelley G."/>
            <person name="Waite D.W."/>
            <person name="Cook P.L."/>
            <person name="Greening C."/>
        </authorList>
    </citation>
    <scope>NUCLEOTIDE SEQUENCE [LARGE SCALE GENOMIC DNA]</scope>
    <source>
        <strain evidence="2">SS_bin_28</strain>
    </source>
</reference>
<comment type="caution">
    <text evidence="2">The sequence shown here is derived from an EMBL/GenBank/DDBJ whole genome shotgun (WGS) entry which is preliminary data.</text>
</comment>
<sequence length="122" mass="13559">MNQETGRLVPYLAEMFRFQAWISLGKIANPMSQKVERNLDAAREAIDLLSELETKTQGNLSDDESTMLQGVLTDLRLNFVEEQKRPAVEETSADAKAETEAETEEKVEADAQPAEASETNPS</sequence>
<dbReference type="AlphaFoldDB" id="A0A7Y2EBM9"/>
<dbReference type="InterPro" id="IPR014995">
    <property type="entry name" value="DUF1844"/>
</dbReference>
<organism evidence="2 3">
    <name type="scientific">Eiseniibacteriota bacterium</name>
    <dbReference type="NCBI Taxonomy" id="2212470"/>
    <lineage>
        <taxon>Bacteria</taxon>
        <taxon>Candidatus Eiseniibacteriota</taxon>
    </lineage>
</organism>
<gene>
    <name evidence="2" type="ORF">HKN21_00375</name>
</gene>
<protein>
    <submittedName>
        <fullName evidence="2">DUF1844 domain-containing protein</fullName>
    </submittedName>
</protein>